<feature type="region of interest" description="Disordered" evidence="1">
    <location>
        <begin position="206"/>
        <end position="231"/>
    </location>
</feature>
<organism evidence="2 3">
    <name type="scientific">[Eubacterium] siraeum</name>
    <dbReference type="NCBI Taxonomy" id="39492"/>
    <lineage>
        <taxon>Bacteria</taxon>
        <taxon>Bacillati</taxon>
        <taxon>Bacillota</taxon>
        <taxon>Clostridia</taxon>
        <taxon>Eubacteriales</taxon>
        <taxon>Oscillospiraceae</taxon>
        <taxon>Oscillospiraceae incertae sedis</taxon>
    </lineage>
</organism>
<feature type="compositionally biased region" description="Basic and acidic residues" evidence="1">
    <location>
        <begin position="206"/>
        <end position="218"/>
    </location>
</feature>
<evidence type="ECO:0000256" key="1">
    <source>
        <dbReference type="SAM" id="MobiDB-lite"/>
    </source>
</evidence>
<gene>
    <name evidence="2" type="ORF">ERS852540_02017</name>
</gene>
<evidence type="ECO:0008006" key="4">
    <source>
        <dbReference type="Google" id="ProtNLM"/>
    </source>
</evidence>
<sequence>MEIAKVAEQAAVTAQTAPKTSVQTSTEKAKSTLTADNADKYVKSEDTFTPAYTKKSAQKKEVDNADRSQFRTVAQSKADHLASVVETIISHQASSTTNKNTKQIELSDALKSQIEEATGKKFESEDVTDKENSADYWGAEATAKRMFEFAKNLAGNDSKYADSLKDAFIKGFGLAEKAYGGKGKLPSVCYETYDKVIDMFDSWGKEKTEDKADGKDTAQVEAGNKSESSAQ</sequence>
<feature type="region of interest" description="Disordered" evidence="1">
    <location>
        <begin position="1"/>
        <end position="29"/>
    </location>
</feature>
<dbReference type="STRING" id="39492.ERS852540_02017"/>
<evidence type="ECO:0000313" key="2">
    <source>
        <dbReference type="EMBL" id="CUQ89920.1"/>
    </source>
</evidence>
<feature type="compositionally biased region" description="Low complexity" evidence="1">
    <location>
        <begin position="1"/>
        <end position="17"/>
    </location>
</feature>
<accession>A0A175A3B3</accession>
<protein>
    <recommendedName>
        <fullName evidence="4">DUF5610 domain-containing protein</fullName>
    </recommendedName>
</protein>
<reference evidence="2 3" key="1">
    <citation type="submission" date="2015-09" db="EMBL/GenBank/DDBJ databases">
        <authorList>
            <consortium name="Pathogen Informatics"/>
        </authorList>
    </citation>
    <scope>NUCLEOTIDE SEQUENCE [LARGE SCALE GENOMIC DNA]</scope>
    <source>
        <strain evidence="2 3">2789STDY5834928</strain>
    </source>
</reference>
<dbReference type="OrthoDB" id="49105at2"/>
<name>A0A175A3B3_9FIRM</name>
<dbReference type="Proteomes" id="UP000095662">
    <property type="component" value="Unassembled WGS sequence"/>
</dbReference>
<dbReference type="EMBL" id="CZBY01000018">
    <property type="protein sequence ID" value="CUQ89920.1"/>
    <property type="molecule type" value="Genomic_DNA"/>
</dbReference>
<evidence type="ECO:0000313" key="3">
    <source>
        <dbReference type="Proteomes" id="UP000095662"/>
    </source>
</evidence>
<dbReference type="AlphaFoldDB" id="A0A175A3B3"/>
<feature type="compositionally biased region" description="Polar residues" evidence="1">
    <location>
        <begin position="18"/>
        <end position="29"/>
    </location>
</feature>
<proteinExistence type="predicted"/>